<feature type="region of interest" description="Disordered" evidence="1">
    <location>
        <begin position="37"/>
        <end position="56"/>
    </location>
</feature>
<protein>
    <submittedName>
        <fullName evidence="2">Uncharacterized protein</fullName>
    </submittedName>
</protein>
<dbReference type="EMBL" id="FZTC01000001">
    <property type="protein sequence ID" value="SNU32406.1"/>
    <property type="molecule type" value="Genomic_DNA"/>
</dbReference>
<proteinExistence type="predicted"/>
<sequence>MMAKTKPYTEAQRRIFYQLAAVMVCSEIESQVIAPLSEKETGKPYDRSSPDSFTNTFLNKNPEFRRAFETLGRAITRERKNQLQLAKAARSKHGS</sequence>
<gene>
    <name evidence="2" type="ORF">KOSB73_10028</name>
</gene>
<dbReference type="AlphaFoldDB" id="A0A285AUT2"/>
<evidence type="ECO:0000313" key="3">
    <source>
        <dbReference type="Proteomes" id="UP000220639"/>
    </source>
</evidence>
<organism evidence="2 3">
    <name type="scientific">Klebsiella grimontii</name>
    <dbReference type="NCBI Taxonomy" id="2058152"/>
    <lineage>
        <taxon>Bacteria</taxon>
        <taxon>Pseudomonadati</taxon>
        <taxon>Pseudomonadota</taxon>
        <taxon>Gammaproteobacteria</taxon>
        <taxon>Enterobacterales</taxon>
        <taxon>Enterobacteriaceae</taxon>
        <taxon>Klebsiella/Raoultella group</taxon>
        <taxon>Klebsiella</taxon>
    </lineage>
</organism>
<evidence type="ECO:0000313" key="2">
    <source>
        <dbReference type="EMBL" id="SNU32406.1"/>
    </source>
</evidence>
<accession>A0A285AUT2</accession>
<reference evidence="3" key="1">
    <citation type="submission" date="2017-08" db="EMBL/GenBank/DDBJ databases">
        <authorList>
            <person name="Brisse S."/>
        </authorList>
    </citation>
    <scope>NUCLEOTIDE SEQUENCE [LARGE SCALE GENOMIC DNA]</scope>
    <source>
        <strain evidence="3">06D021</strain>
    </source>
</reference>
<name>A0A285AUT2_9ENTR</name>
<dbReference type="Proteomes" id="UP000220639">
    <property type="component" value="Unassembled WGS sequence"/>
</dbReference>
<feature type="compositionally biased region" description="Basic and acidic residues" evidence="1">
    <location>
        <begin position="37"/>
        <end position="49"/>
    </location>
</feature>
<evidence type="ECO:0000256" key="1">
    <source>
        <dbReference type="SAM" id="MobiDB-lite"/>
    </source>
</evidence>